<evidence type="ECO:0000313" key="2">
    <source>
        <dbReference type="Proteomes" id="UP000693981"/>
    </source>
</evidence>
<accession>A0A8T1VYI1</accession>
<keyword evidence="2" id="KW-1185">Reference proteome</keyword>
<dbReference type="AlphaFoldDB" id="A0A8T1VYI1"/>
<dbReference type="OrthoDB" id="159752at2759"/>
<sequence>MVGTCASRPPLQRIDNHQPECNRLTRTHSVKLQRSCGLHHGFQMDLKQAVQLEKQELRRLGLVPPPVAVEAPKIAAPEEEEDGSQTTSTPPYWLYARQKLVRKAASFSSSLCRSPPPPPCSPPVPIPQRCAVQRRYSAAAGLGDHLARGVDAEQFQQLSRSQCEARLWDEFWNYKLSFESRESFEVLKVSGKGGTRARAYSDQTGCRAGEARHCADNNEEECVGPETHVSHYGDVFEMDL</sequence>
<gene>
    <name evidence="1" type="ORF">PHYBOEH_009246</name>
</gene>
<proteinExistence type="predicted"/>
<protein>
    <submittedName>
        <fullName evidence="1">Uncharacterized protein</fullName>
    </submittedName>
</protein>
<organism evidence="1 2">
    <name type="scientific">Phytophthora boehmeriae</name>
    <dbReference type="NCBI Taxonomy" id="109152"/>
    <lineage>
        <taxon>Eukaryota</taxon>
        <taxon>Sar</taxon>
        <taxon>Stramenopiles</taxon>
        <taxon>Oomycota</taxon>
        <taxon>Peronosporomycetes</taxon>
        <taxon>Peronosporales</taxon>
        <taxon>Peronosporaceae</taxon>
        <taxon>Phytophthora</taxon>
    </lineage>
</organism>
<dbReference type="EMBL" id="JAGDFL010000571">
    <property type="protein sequence ID" value="KAG7384983.1"/>
    <property type="molecule type" value="Genomic_DNA"/>
</dbReference>
<name>A0A8T1VYI1_9STRA</name>
<dbReference type="Proteomes" id="UP000693981">
    <property type="component" value="Unassembled WGS sequence"/>
</dbReference>
<reference evidence="1" key="1">
    <citation type="submission" date="2021-02" db="EMBL/GenBank/DDBJ databases">
        <authorList>
            <person name="Palmer J.M."/>
        </authorList>
    </citation>
    <scope>NUCLEOTIDE SEQUENCE</scope>
    <source>
        <strain evidence="1">SCRP23</strain>
    </source>
</reference>
<comment type="caution">
    <text evidence="1">The sequence shown here is derived from an EMBL/GenBank/DDBJ whole genome shotgun (WGS) entry which is preliminary data.</text>
</comment>
<evidence type="ECO:0000313" key="1">
    <source>
        <dbReference type="EMBL" id="KAG7384983.1"/>
    </source>
</evidence>